<comment type="caution">
    <text evidence="11">The sequence shown here is derived from an EMBL/GenBank/DDBJ whole genome shotgun (WGS) entry which is preliminary data.</text>
</comment>
<feature type="transmembrane region" description="Helical" evidence="9">
    <location>
        <begin position="391"/>
        <end position="410"/>
    </location>
</feature>
<dbReference type="PROSITE" id="PS00211">
    <property type="entry name" value="ABC_TRANSPORTER_1"/>
    <property type="match status" value="1"/>
</dbReference>
<keyword evidence="3 9" id="KW-0812">Transmembrane</keyword>
<dbReference type="PROSITE" id="PS50893">
    <property type="entry name" value="ABC_TRANSPORTER_2"/>
    <property type="match status" value="1"/>
</dbReference>
<dbReference type="EMBL" id="ADBJ01000039">
    <property type="protein sequence ID" value="EFA77855.1"/>
    <property type="molecule type" value="Genomic_DNA"/>
</dbReference>
<organism evidence="11 12">
    <name type="scientific">Heterostelium pallidum (strain ATCC 26659 / Pp 5 / PN500)</name>
    <name type="common">Cellular slime mold</name>
    <name type="synonym">Polysphondylium pallidum</name>
    <dbReference type="NCBI Taxonomy" id="670386"/>
    <lineage>
        <taxon>Eukaryota</taxon>
        <taxon>Amoebozoa</taxon>
        <taxon>Evosea</taxon>
        <taxon>Eumycetozoa</taxon>
        <taxon>Dictyostelia</taxon>
        <taxon>Acytosteliales</taxon>
        <taxon>Acytosteliaceae</taxon>
        <taxon>Heterostelium</taxon>
    </lineage>
</organism>
<proteinExistence type="predicted"/>
<keyword evidence="2" id="KW-0813">Transport</keyword>
<keyword evidence="7 9" id="KW-0472">Membrane</keyword>
<evidence type="ECO:0000259" key="10">
    <source>
        <dbReference type="PROSITE" id="PS50893"/>
    </source>
</evidence>
<dbReference type="GO" id="GO:0016020">
    <property type="term" value="C:membrane"/>
    <property type="evidence" value="ECO:0007669"/>
    <property type="project" value="UniProtKB-SubCell"/>
</dbReference>
<keyword evidence="4" id="KW-0547">Nucleotide-binding</keyword>
<dbReference type="PANTHER" id="PTHR48041">
    <property type="entry name" value="ABC TRANSPORTER G FAMILY MEMBER 28"/>
    <property type="match status" value="1"/>
</dbReference>
<evidence type="ECO:0000313" key="11">
    <source>
        <dbReference type="EMBL" id="EFA77855.1"/>
    </source>
</evidence>
<feature type="transmembrane region" description="Helical" evidence="9">
    <location>
        <begin position="422"/>
        <end position="443"/>
    </location>
</feature>
<dbReference type="SUPFAM" id="SSF52540">
    <property type="entry name" value="P-loop containing nucleoside triphosphate hydrolases"/>
    <property type="match status" value="1"/>
</dbReference>
<dbReference type="RefSeq" id="XP_020429983.1">
    <property type="nucleotide sequence ID" value="XM_020580150.1"/>
</dbReference>
<dbReference type="SMART" id="SM00382">
    <property type="entry name" value="AAA"/>
    <property type="match status" value="1"/>
</dbReference>
<dbReference type="GO" id="GO:0140359">
    <property type="term" value="F:ABC-type transporter activity"/>
    <property type="evidence" value="ECO:0007669"/>
    <property type="project" value="InterPro"/>
</dbReference>
<comment type="subcellular location">
    <subcellularLocation>
        <location evidence="1">Membrane</location>
        <topology evidence="1">Multi-pass membrane protein</topology>
    </subcellularLocation>
</comment>
<keyword evidence="5" id="KW-0067">ATP-binding</keyword>
<dbReference type="InterPro" id="IPR003593">
    <property type="entry name" value="AAA+_ATPase"/>
</dbReference>
<keyword evidence="12" id="KW-1185">Reference proteome</keyword>
<evidence type="ECO:0000256" key="1">
    <source>
        <dbReference type="ARBA" id="ARBA00004141"/>
    </source>
</evidence>
<dbReference type="GO" id="GO:0005524">
    <property type="term" value="F:ATP binding"/>
    <property type="evidence" value="ECO:0007669"/>
    <property type="project" value="UniProtKB-KW"/>
</dbReference>
<dbReference type="InterPro" id="IPR003439">
    <property type="entry name" value="ABC_transporter-like_ATP-bd"/>
</dbReference>
<dbReference type="Gene3D" id="3.40.50.300">
    <property type="entry name" value="P-loop containing nucleotide triphosphate hydrolases"/>
    <property type="match status" value="1"/>
</dbReference>
<sequence>MEIEMNENSDHHDPIGKTIGTNESTNFANRIDYTFKSINHYVNVVEKREGKNVKTTKQILHDINGTVKAGEMLAIMGPSGAGKTTLLDILAHRLVINGTGKLMMNSTATPYKVFKKLSGYVTQSDTLTAAMTVRETLSFYAQLKMSRDISYEDKMKKVESVISEMGLKRCANTLVGNDKIRGISGGERRRVTIAIELLTGPSVLFLDEPTSGLDASTSYSVIKAIRKLANSGRTVICTIHQPRLNIYELFDKLLLLGEGATIYNGDARTAVNYFNELGYECNAKTNPADFFMDLINTQIEDDDEDDTISNMESNSQRAKKLTPEEIIRLKKVYSESADCQHLKQSIEELERHPQKEITYTKTKKATMFEQYKLLMVRELLNLKRNPMSQRIQIMSSIFQGLLCGLVYYQLGNGQTSIQSRTGVLAFVIMGIGFPSVMLTVQVFPEIISIFLKDRASGVYSTLPFFLVEINTRLSGCGFFINLNDVPRGWIFMPYLSFFKYVIEAAVVNAFTGIEFSCHDNERIGGRCPTQTGFRCLAYGVLSFKSRPIKFKTKKAQINN</sequence>
<dbReference type="InterPro" id="IPR013525">
    <property type="entry name" value="ABC2_TM"/>
</dbReference>
<dbReference type="InterPro" id="IPR050352">
    <property type="entry name" value="ABCG_transporters"/>
</dbReference>
<evidence type="ECO:0000256" key="7">
    <source>
        <dbReference type="ARBA" id="ARBA00023136"/>
    </source>
</evidence>
<feature type="region of interest" description="Disordered" evidence="8">
    <location>
        <begin position="1"/>
        <end position="21"/>
    </location>
</feature>
<accession>D3BLC1</accession>
<dbReference type="FunCoup" id="D3BLC1">
    <property type="interactions" value="9"/>
</dbReference>
<dbReference type="Pfam" id="PF00005">
    <property type="entry name" value="ABC_tran"/>
    <property type="match status" value="1"/>
</dbReference>
<dbReference type="PANTHER" id="PTHR48041:SF28">
    <property type="entry name" value="ABC TRANSPORTER G FAMILY MEMBER 1"/>
    <property type="match status" value="1"/>
</dbReference>
<dbReference type="OMA" id="TEQPVEM"/>
<evidence type="ECO:0000313" key="12">
    <source>
        <dbReference type="Proteomes" id="UP000001396"/>
    </source>
</evidence>
<evidence type="ECO:0000256" key="6">
    <source>
        <dbReference type="ARBA" id="ARBA00022989"/>
    </source>
</evidence>
<dbReference type="GO" id="GO:0030587">
    <property type="term" value="P:sorocarp development"/>
    <property type="evidence" value="ECO:0007669"/>
    <property type="project" value="UniProtKB-ARBA"/>
</dbReference>
<evidence type="ECO:0000256" key="3">
    <source>
        <dbReference type="ARBA" id="ARBA00022692"/>
    </source>
</evidence>
<reference evidence="11 12" key="1">
    <citation type="journal article" date="2011" name="Genome Res.">
        <title>Phylogeny-wide analysis of social amoeba genomes highlights ancient origins for complex intercellular communication.</title>
        <authorList>
            <person name="Heidel A.J."/>
            <person name="Lawal H.M."/>
            <person name="Felder M."/>
            <person name="Schilde C."/>
            <person name="Helps N.R."/>
            <person name="Tunggal B."/>
            <person name="Rivero F."/>
            <person name="John U."/>
            <person name="Schleicher M."/>
            <person name="Eichinger L."/>
            <person name="Platzer M."/>
            <person name="Noegel A.A."/>
            <person name="Schaap P."/>
            <person name="Gloeckner G."/>
        </authorList>
    </citation>
    <scope>NUCLEOTIDE SEQUENCE [LARGE SCALE GENOMIC DNA]</scope>
    <source>
        <strain evidence="12">ATCC 26659 / Pp 5 / PN500</strain>
    </source>
</reference>
<dbReference type="AlphaFoldDB" id="D3BLC1"/>
<evidence type="ECO:0000256" key="5">
    <source>
        <dbReference type="ARBA" id="ARBA00022840"/>
    </source>
</evidence>
<dbReference type="Pfam" id="PF19055">
    <property type="entry name" value="ABC2_membrane_7"/>
    <property type="match status" value="1"/>
</dbReference>
<dbReference type="Pfam" id="PF01061">
    <property type="entry name" value="ABC2_membrane"/>
    <property type="match status" value="1"/>
</dbReference>
<dbReference type="InterPro" id="IPR043926">
    <property type="entry name" value="ABCG_dom"/>
</dbReference>
<dbReference type="GO" id="GO:0016887">
    <property type="term" value="F:ATP hydrolysis activity"/>
    <property type="evidence" value="ECO:0007669"/>
    <property type="project" value="InterPro"/>
</dbReference>
<keyword evidence="6 9" id="KW-1133">Transmembrane helix</keyword>
<feature type="domain" description="ABC transporter" evidence="10">
    <location>
        <begin position="39"/>
        <end position="283"/>
    </location>
</feature>
<evidence type="ECO:0000256" key="9">
    <source>
        <dbReference type="SAM" id="Phobius"/>
    </source>
</evidence>
<evidence type="ECO:0000256" key="8">
    <source>
        <dbReference type="SAM" id="MobiDB-lite"/>
    </source>
</evidence>
<gene>
    <name evidence="11" type="primary">abcG1</name>
    <name evidence="11" type="ORF">PPL_09353</name>
</gene>
<name>D3BLC1_HETP5</name>
<evidence type="ECO:0000256" key="2">
    <source>
        <dbReference type="ARBA" id="ARBA00022448"/>
    </source>
</evidence>
<protein>
    <submittedName>
        <fullName evidence="11">ABC transporter G family protein</fullName>
    </submittedName>
</protein>
<evidence type="ECO:0000256" key="4">
    <source>
        <dbReference type="ARBA" id="ARBA00022741"/>
    </source>
</evidence>
<dbReference type="GeneID" id="31364828"/>
<dbReference type="InterPro" id="IPR027417">
    <property type="entry name" value="P-loop_NTPase"/>
</dbReference>
<dbReference type="STRING" id="670386.D3BLC1"/>
<dbReference type="InterPro" id="IPR017871">
    <property type="entry name" value="ABC_transporter-like_CS"/>
</dbReference>
<dbReference type="InParanoid" id="D3BLC1"/>
<dbReference type="Proteomes" id="UP000001396">
    <property type="component" value="Unassembled WGS sequence"/>
</dbReference>